<comment type="caution">
    <text evidence="1">The sequence shown here is derived from an EMBL/GenBank/DDBJ whole genome shotgun (WGS) entry which is preliminary data.</text>
</comment>
<protein>
    <submittedName>
        <fullName evidence="1">Uncharacterized protein</fullName>
    </submittedName>
</protein>
<dbReference type="Proteomes" id="UP000233398">
    <property type="component" value="Unassembled WGS sequence"/>
</dbReference>
<sequence>MLVSCTTTRWVVTEQNAVDESVEPRVILEQQVFVLENPPSVDNPVAGFQLYQVKDLEYIERVKVERNVQQYKPKWGFVLLGLTGAAISAVAANSNLVFTNASTTQKLGLNLTAGIIGVLSFTNLQPSGDPIQSGETKLMRQSGSEVVRDSSRVQPSDTVFADVSVRLNDEELFSQTEVPVEEGVLELNLGSFSEEVNGRIDESSEIEVSLNQSEYQNLFSFPITQFLAPYVKINSLVVSLRSTPEEEDLNVMTEVGQGSFLELVENSSDDYYRVVYEGEEYFVQKDEGSIEWLSTAESGSALVFEFADLPFGEIDVEHSMPVLKPNNPADRGLVLSNGFDNDVGQRQYLSRDHQLFETYLKTSLRLRENQVEKITSEDLLPGLSEVPGMNQDGSLYVYLSGFAEVREEEDQSEIYLISDGKNGVKRTALNEIIEDLKRIEPDALFLFIDLDYTGQIDSNSNGFARNGSSGLLQRTANRLVRDLPNSAVVFSNRPGQQSSLYTGIIDGNKRHSIFNYFLGEAIQQRRTRISDLVNHLDRNVDYMSRRLHDLPQEVQAFGNLNLNLAR</sequence>
<reference evidence="1 2" key="1">
    <citation type="submission" date="2017-11" db="EMBL/GenBank/DDBJ databases">
        <title>Rhodohalobacter 15182 sp. nov., isolated from a salt lake.</title>
        <authorList>
            <person name="Han S."/>
        </authorList>
    </citation>
    <scope>NUCLEOTIDE SEQUENCE [LARGE SCALE GENOMIC DNA]</scope>
    <source>
        <strain evidence="1 2">15182</strain>
    </source>
</reference>
<dbReference type="AlphaFoldDB" id="A0A2N0VKS1"/>
<keyword evidence="2" id="KW-1185">Reference proteome</keyword>
<organism evidence="1 2">
    <name type="scientific">Rhodohalobacter barkolensis</name>
    <dbReference type="NCBI Taxonomy" id="2053187"/>
    <lineage>
        <taxon>Bacteria</taxon>
        <taxon>Pseudomonadati</taxon>
        <taxon>Balneolota</taxon>
        <taxon>Balneolia</taxon>
        <taxon>Balneolales</taxon>
        <taxon>Balneolaceae</taxon>
        <taxon>Rhodohalobacter</taxon>
    </lineage>
</organism>
<evidence type="ECO:0000313" key="2">
    <source>
        <dbReference type="Proteomes" id="UP000233398"/>
    </source>
</evidence>
<evidence type="ECO:0000313" key="1">
    <source>
        <dbReference type="EMBL" id="PKD44788.1"/>
    </source>
</evidence>
<dbReference type="EMBL" id="PISP01000001">
    <property type="protein sequence ID" value="PKD44788.1"/>
    <property type="molecule type" value="Genomic_DNA"/>
</dbReference>
<name>A0A2N0VKS1_9BACT</name>
<gene>
    <name evidence="1" type="ORF">CWD77_04815</name>
</gene>
<accession>A0A2N0VKS1</accession>
<proteinExistence type="predicted"/>